<keyword evidence="10 12" id="KW-0472">Membrane</keyword>
<dbReference type="Proteomes" id="UP000653156">
    <property type="component" value="Chromosome"/>
</dbReference>
<proteinExistence type="inferred from homology"/>
<evidence type="ECO:0000256" key="6">
    <source>
        <dbReference type="ARBA" id="ARBA00022692"/>
    </source>
</evidence>
<protein>
    <recommendedName>
        <fullName evidence="12">Biosynthetic peptidoglycan transglycosylase</fullName>
        <ecNumber evidence="12">2.4.99.28</ecNumber>
    </recommendedName>
    <alternativeName>
        <fullName evidence="12">Glycan polymerase</fullName>
    </alternativeName>
    <alternativeName>
        <fullName evidence="12">Peptidoglycan glycosyltransferase MtgA</fullName>
        <shortName evidence="12">PGT</shortName>
    </alternativeName>
</protein>
<evidence type="ECO:0000313" key="15">
    <source>
        <dbReference type="Proteomes" id="UP000653156"/>
    </source>
</evidence>
<comment type="similarity">
    <text evidence="12">Belongs to the glycosyltransferase 51 family.</text>
</comment>
<dbReference type="Gene3D" id="1.10.3810.10">
    <property type="entry name" value="Biosynthetic peptidoglycan transglycosylase-like"/>
    <property type="match status" value="1"/>
</dbReference>
<keyword evidence="6 12" id="KW-0812">Transmembrane</keyword>
<keyword evidence="4 12" id="KW-0328">Glycosyltransferase</keyword>
<keyword evidence="15" id="KW-1185">Reference proteome</keyword>
<name>A0A892ZFH0_9NEIS</name>
<dbReference type="Pfam" id="PF00912">
    <property type="entry name" value="Transgly"/>
    <property type="match status" value="1"/>
</dbReference>
<dbReference type="InterPro" id="IPR001264">
    <property type="entry name" value="Glyco_trans_51"/>
</dbReference>
<keyword evidence="8 12" id="KW-0573">Peptidoglycan synthesis</keyword>
<evidence type="ECO:0000256" key="2">
    <source>
        <dbReference type="ARBA" id="ARBA00022475"/>
    </source>
</evidence>
<dbReference type="UniPathway" id="UPA00219"/>
<keyword evidence="2 12" id="KW-1003">Cell membrane</keyword>
<dbReference type="InterPro" id="IPR011812">
    <property type="entry name" value="Pep_trsgly"/>
</dbReference>
<dbReference type="PANTHER" id="PTHR30400">
    <property type="entry name" value="MONOFUNCTIONAL BIOSYNTHETIC PEPTIDOGLYCAN TRANSGLYCOSYLASE"/>
    <property type="match status" value="1"/>
</dbReference>
<dbReference type="GO" id="GO:0008360">
    <property type="term" value="P:regulation of cell shape"/>
    <property type="evidence" value="ECO:0007669"/>
    <property type="project" value="UniProtKB-KW"/>
</dbReference>
<accession>A0A892ZFH0</accession>
<dbReference type="InterPro" id="IPR036950">
    <property type="entry name" value="PBP_transglycosylase"/>
</dbReference>
<dbReference type="NCBIfam" id="TIGR02070">
    <property type="entry name" value="mono_pep_trsgly"/>
    <property type="match status" value="1"/>
</dbReference>
<dbReference type="GO" id="GO:0009274">
    <property type="term" value="C:peptidoglycan-based cell wall"/>
    <property type="evidence" value="ECO:0007669"/>
    <property type="project" value="InterPro"/>
</dbReference>
<dbReference type="EMBL" id="CP069798">
    <property type="protein sequence ID" value="QRQ81692.1"/>
    <property type="molecule type" value="Genomic_DNA"/>
</dbReference>
<evidence type="ECO:0000259" key="13">
    <source>
        <dbReference type="Pfam" id="PF00912"/>
    </source>
</evidence>
<evidence type="ECO:0000313" key="14">
    <source>
        <dbReference type="EMBL" id="QRQ81692.1"/>
    </source>
</evidence>
<evidence type="ECO:0000256" key="4">
    <source>
        <dbReference type="ARBA" id="ARBA00022676"/>
    </source>
</evidence>
<dbReference type="SUPFAM" id="SSF53955">
    <property type="entry name" value="Lysozyme-like"/>
    <property type="match status" value="1"/>
</dbReference>
<reference evidence="14" key="1">
    <citation type="submission" date="2021-02" db="EMBL/GenBank/DDBJ databases">
        <title>Neisseriaceae sp. 26B isolated from the cloaca of a Common Toad-headed Turtle (Mesoclemmys nasuta).</title>
        <authorList>
            <person name="Spergser J."/>
            <person name="Busse H.-J."/>
        </authorList>
    </citation>
    <scope>NUCLEOTIDE SEQUENCE</scope>
    <source>
        <strain evidence="14">26B</strain>
    </source>
</reference>
<evidence type="ECO:0000256" key="1">
    <source>
        <dbReference type="ARBA" id="ARBA00004377"/>
    </source>
</evidence>
<dbReference type="PANTHER" id="PTHR30400:SF0">
    <property type="entry name" value="BIOSYNTHETIC PEPTIDOGLYCAN TRANSGLYCOSYLASE"/>
    <property type="match status" value="1"/>
</dbReference>
<comment type="function">
    <text evidence="12">Peptidoglycan polymerase that catalyzes glycan chain elongation from lipid-linked precursors.</text>
</comment>
<comment type="pathway">
    <text evidence="12">Cell wall biogenesis; peptidoglycan biosynthesis.</text>
</comment>
<keyword evidence="3 12" id="KW-0997">Cell inner membrane</keyword>
<evidence type="ECO:0000256" key="3">
    <source>
        <dbReference type="ARBA" id="ARBA00022519"/>
    </source>
</evidence>
<dbReference type="GO" id="GO:0005886">
    <property type="term" value="C:plasma membrane"/>
    <property type="evidence" value="ECO:0007669"/>
    <property type="project" value="UniProtKB-SubCell"/>
</dbReference>
<dbReference type="RefSeq" id="WP_230338991.1">
    <property type="nucleotide sequence ID" value="NZ_CP069798.1"/>
</dbReference>
<dbReference type="KEGG" id="ptes:JQU52_13545"/>
<comment type="subcellular location">
    <subcellularLocation>
        <location evidence="1 12">Cell inner membrane</location>
        <topology evidence="1 12">Single-pass membrane protein</topology>
    </subcellularLocation>
</comment>
<keyword evidence="7 12" id="KW-0133">Cell shape</keyword>
<evidence type="ECO:0000256" key="10">
    <source>
        <dbReference type="ARBA" id="ARBA00023136"/>
    </source>
</evidence>
<keyword evidence="9 12" id="KW-1133">Transmembrane helix</keyword>
<sequence>MRWLKWLLALPLAAVVVFNAYVYGSILTYRAVAPHSTAFMQMRMGQLAAEKPDVDLDYRWVPYEQISVNLKKALIASEDANFAEHGGFDWAGIRLAMKKNQRAGQVRAGGSTISQQLAKNLFLNESRSYVRKAEEAAITAMLEATTDKDRIFALYLNVIEWGYGIYGAEAASQHYFKRSAAQLSPQQAAQLAARVPRPLFYADNPNNRSWRGKANVILRRMGSATLPEGD</sequence>
<dbReference type="InterPro" id="IPR023346">
    <property type="entry name" value="Lysozyme-like_dom_sf"/>
</dbReference>
<evidence type="ECO:0000256" key="5">
    <source>
        <dbReference type="ARBA" id="ARBA00022679"/>
    </source>
</evidence>
<dbReference type="HAMAP" id="MF_00766">
    <property type="entry name" value="PGT_MtgA"/>
    <property type="match status" value="1"/>
</dbReference>
<comment type="catalytic activity">
    <reaction evidence="12">
        <text>[GlcNAc-(1-&gt;4)-Mur2Ac(oyl-L-Ala-gamma-D-Glu-L-Lys-D-Ala-D-Ala)](n)-di-trans,octa-cis-undecaprenyl diphosphate + beta-D-GlcNAc-(1-&gt;4)-Mur2Ac(oyl-L-Ala-gamma-D-Glu-L-Lys-D-Ala-D-Ala)-di-trans,octa-cis-undecaprenyl diphosphate = [GlcNAc-(1-&gt;4)-Mur2Ac(oyl-L-Ala-gamma-D-Glu-L-Lys-D-Ala-D-Ala)](n+1)-di-trans,octa-cis-undecaprenyl diphosphate + di-trans,octa-cis-undecaprenyl diphosphate + H(+)</text>
        <dbReference type="Rhea" id="RHEA:23708"/>
        <dbReference type="Rhea" id="RHEA-COMP:9602"/>
        <dbReference type="Rhea" id="RHEA-COMP:9603"/>
        <dbReference type="ChEBI" id="CHEBI:15378"/>
        <dbReference type="ChEBI" id="CHEBI:58405"/>
        <dbReference type="ChEBI" id="CHEBI:60033"/>
        <dbReference type="ChEBI" id="CHEBI:78435"/>
        <dbReference type="EC" id="2.4.99.28"/>
    </reaction>
</comment>
<keyword evidence="5 12" id="KW-0808">Transferase</keyword>
<dbReference type="GO" id="GO:0071555">
    <property type="term" value="P:cell wall organization"/>
    <property type="evidence" value="ECO:0007669"/>
    <property type="project" value="UniProtKB-KW"/>
</dbReference>
<evidence type="ECO:0000256" key="11">
    <source>
        <dbReference type="ARBA" id="ARBA00023316"/>
    </source>
</evidence>
<dbReference type="GO" id="GO:0009252">
    <property type="term" value="P:peptidoglycan biosynthetic process"/>
    <property type="evidence" value="ECO:0007669"/>
    <property type="project" value="UniProtKB-UniRule"/>
</dbReference>
<organism evidence="14 15">
    <name type="scientific">Paralysiella testudinis</name>
    <dbReference type="NCBI Taxonomy" id="2809020"/>
    <lineage>
        <taxon>Bacteria</taxon>
        <taxon>Pseudomonadati</taxon>
        <taxon>Pseudomonadota</taxon>
        <taxon>Betaproteobacteria</taxon>
        <taxon>Neisseriales</taxon>
        <taxon>Neisseriaceae</taxon>
        <taxon>Paralysiella</taxon>
    </lineage>
</organism>
<evidence type="ECO:0000256" key="8">
    <source>
        <dbReference type="ARBA" id="ARBA00022984"/>
    </source>
</evidence>
<dbReference type="EC" id="2.4.99.28" evidence="12"/>
<gene>
    <name evidence="12 14" type="primary">mtgA</name>
    <name evidence="14" type="ORF">JQU52_13545</name>
</gene>
<dbReference type="GO" id="GO:0008955">
    <property type="term" value="F:peptidoglycan glycosyltransferase activity"/>
    <property type="evidence" value="ECO:0007669"/>
    <property type="project" value="UniProtKB-UniRule"/>
</dbReference>
<evidence type="ECO:0000256" key="7">
    <source>
        <dbReference type="ARBA" id="ARBA00022960"/>
    </source>
</evidence>
<keyword evidence="11 12" id="KW-0961">Cell wall biogenesis/degradation</keyword>
<dbReference type="GO" id="GO:0016763">
    <property type="term" value="F:pentosyltransferase activity"/>
    <property type="evidence" value="ECO:0007669"/>
    <property type="project" value="InterPro"/>
</dbReference>
<feature type="domain" description="Glycosyl transferase family 51" evidence="13">
    <location>
        <begin position="57"/>
        <end position="221"/>
    </location>
</feature>
<dbReference type="AlphaFoldDB" id="A0A892ZFH0"/>
<evidence type="ECO:0000256" key="12">
    <source>
        <dbReference type="HAMAP-Rule" id="MF_00766"/>
    </source>
</evidence>
<evidence type="ECO:0000256" key="9">
    <source>
        <dbReference type="ARBA" id="ARBA00022989"/>
    </source>
</evidence>